<organism evidence="2 3">
    <name type="scientific">Ancylostoma caninum</name>
    <name type="common">Dog hookworm</name>
    <dbReference type="NCBI Taxonomy" id="29170"/>
    <lineage>
        <taxon>Eukaryota</taxon>
        <taxon>Metazoa</taxon>
        <taxon>Ecdysozoa</taxon>
        <taxon>Nematoda</taxon>
        <taxon>Chromadorea</taxon>
        <taxon>Rhabditida</taxon>
        <taxon>Rhabditina</taxon>
        <taxon>Rhabditomorpha</taxon>
        <taxon>Strongyloidea</taxon>
        <taxon>Ancylostomatidae</taxon>
        <taxon>Ancylostomatinae</taxon>
        <taxon>Ancylostoma</taxon>
    </lineage>
</organism>
<evidence type="ECO:0000256" key="1">
    <source>
        <dbReference type="SAM" id="MobiDB-lite"/>
    </source>
</evidence>
<feature type="compositionally biased region" description="Basic and acidic residues" evidence="1">
    <location>
        <begin position="1"/>
        <end position="14"/>
    </location>
</feature>
<dbReference type="EMBL" id="JOJR01000002">
    <property type="protein sequence ID" value="RCN53300.1"/>
    <property type="molecule type" value="Genomic_DNA"/>
</dbReference>
<gene>
    <name evidence="2" type="ORF">ANCCAN_00362</name>
</gene>
<feature type="region of interest" description="Disordered" evidence="1">
    <location>
        <begin position="41"/>
        <end position="69"/>
    </location>
</feature>
<protein>
    <submittedName>
        <fullName evidence="2">Uncharacterized protein</fullName>
    </submittedName>
</protein>
<dbReference type="AlphaFoldDB" id="A0A368HD19"/>
<feature type="region of interest" description="Disordered" evidence="1">
    <location>
        <begin position="1"/>
        <end position="22"/>
    </location>
</feature>
<feature type="region of interest" description="Disordered" evidence="1">
    <location>
        <begin position="114"/>
        <end position="194"/>
    </location>
</feature>
<comment type="caution">
    <text evidence="2">The sequence shown here is derived from an EMBL/GenBank/DDBJ whole genome shotgun (WGS) entry which is preliminary data.</text>
</comment>
<proteinExistence type="predicted"/>
<name>A0A368HD19_ANCCA</name>
<feature type="compositionally biased region" description="Polar residues" evidence="1">
    <location>
        <begin position="50"/>
        <end position="69"/>
    </location>
</feature>
<keyword evidence="3" id="KW-1185">Reference proteome</keyword>
<reference evidence="2 3" key="1">
    <citation type="submission" date="2014-10" db="EMBL/GenBank/DDBJ databases">
        <title>Draft genome of the hookworm Ancylostoma caninum.</title>
        <authorList>
            <person name="Mitreva M."/>
        </authorList>
    </citation>
    <scope>NUCLEOTIDE SEQUENCE [LARGE SCALE GENOMIC DNA]</scope>
    <source>
        <strain evidence="2 3">Baltimore</strain>
    </source>
</reference>
<accession>A0A368HD19</accession>
<dbReference type="STRING" id="29170.A0A368HD19"/>
<evidence type="ECO:0000313" key="3">
    <source>
        <dbReference type="Proteomes" id="UP000252519"/>
    </source>
</evidence>
<sequence length="275" mass="30604">MSTVEESNRSETVHISHLKTTSSFVFQTPDRRSVADLRRQITSRLEMKTPDSSLPSRTDASNSPVPRRNFTSNFIKVHEGADPDKQKPYFGRVIDGPVPAHKYFQGVMPTSLMQCPSPVPHSAPDAKPPPPAKPPKRNSFLNRLARESSPVEVMPSIPQEESPAPMRPEERPLVAEQPSTPAFAPRPEERPVPVVPQEEPKINHVFAPIQELNPSTPTFAKTPFKEKSFDTVFGLASVEKSSYSEGKPMSNGYEEAKPLNKVPETQTHPVQIESR</sequence>
<dbReference type="Proteomes" id="UP000252519">
    <property type="component" value="Unassembled WGS sequence"/>
</dbReference>
<feature type="region of interest" description="Disordered" evidence="1">
    <location>
        <begin position="240"/>
        <end position="275"/>
    </location>
</feature>
<feature type="compositionally biased region" description="Pro residues" evidence="1">
    <location>
        <begin position="117"/>
        <end position="133"/>
    </location>
</feature>
<dbReference type="OrthoDB" id="5868838at2759"/>
<evidence type="ECO:0000313" key="2">
    <source>
        <dbReference type="EMBL" id="RCN53300.1"/>
    </source>
</evidence>